<feature type="transmembrane region" description="Helical" evidence="6">
    <location>
        <begin position="16"/>
        <end position="37"/>
    </location>
</feature>
<keyword evidence="3 6" id="KW-0812">Transmembrane</keyword>
<proteinExistence type="predicted"/>
<protein>
    <submittedName>
        <fullName evidence="8">Type II secretion system F family protein</fullName>
    </submittedName>
</protein>
<feature type="domain" description="Type II secretion system protein GspF" evidence="7">
    <location>
        <begin position="182"/>
        <end position="310"/>
    </location>
</feature>
<evidence type="ECO:0000256" key="1">
    <source>
        <dbReference type="ARBA" id="ARBA00004651"/>
    </source>
</evidence>
<keyword evidence="2" id="KW-1003">Cell membrane</keyword>
<evidence type="ECO:0000256" key="2">
    <source>
        <dbReference type="ARBA" id="ARBA00022475"/>
    </source>
</evidence>
<comment type="subcellular location">
    <subcellularLocation>
        <location evidence="1">Cell membrane</location>
        <topology evidence="1">Multi-pass membrane protein</topology>
    </subcellularLocation>
</comment>
<feature type="transmembrane region" description="Helical" evidence="6">
    <location>
        <begin position="144"/>
        <end position="163"/>
    </location>
</feature>
<dbReference type="AlphaFoldDB" id="A0A545TPE6"/>
<reference evidence="8 9" key="1">
    <citation type="submission" date="2019-06" db="EMBL/GenBank/DDBJ databases">
        <title>Whole genome sequence for Rhodospirillaceae sp. R148.</title>
        <authorList>
            <person name="Wang G."/>
        </authorList>
    </citation>
    <scope>NUCLEOTIDE SEQUENCE [LARGE SCALE GENOMIC DNA]</scope>
    <source>
        <strain evidence="8 9">R148</strain>
    </source>
</reference>
<comment type="caution">
    <text evidence="8">The sequence shown here is derived from an EMBL/GenBank/DDBJ whole genome shotgun (WGS) entry which is preliminary data.</text>
</comment>
<evidence type="ECO:0000256" key="6">
    <source>
        <dbReference type="SAM" id="Phobius"/>
    </source>
</evidence>
<sequence length="324" mass="35642">MSIEAYLPAGVTTEDVIVVMASITVLVCFAAVWSSLIHRDPSQKRAKVLAEQRSALRSGMLAPRRRSERLNTASFMRQVVERLQLMKSAQAGNISNKLMCAGWRSKEAVIQYLFFKLALPFVLGGVALLMFYGFDSYNLSDGMKLIICISVIGVSAYMPDVIIKNASKKRQEAIRKSLPDGLDLMVICTEAGLSLDATLTRVSQEMASAAPELADEFSLTGLELGFLPERRAALDNLAQRTDLQIIRSLVNTLVQAERYGTPLSQSLRVMSTESRDERMLKAEEKAARLPAMMTVPMILFILPPLFVVLLGPAIVRTIDALSGV</sequence>
<dbReference type="GO" id="GO:0005886">
    <property type="term" value="C:plasma membrane"/>
    <property type="evidence" value="ECO:0007669"/>
    <property type="project" value="UniProtKB-SubCell"/>
</dbReference>
<evidence type="ECO:0000313" key="9">
    <source>
        <dbReference type="Proteomes" id="UP000315252"/>
    </source>
</evidence>
<dbReference type="Pfam" id="PF00482">
    <property type="entry name" value="T2SSF"/>
    <property type="match status" value="1"/>
</dbReference>
<evidence type="ECO:0000259" key="7">
    <source>
        <dbReference type="Pfam" id="PF00482"/>
    </source>
</evidence>
<dbReference type="PANTHER" id="PTHR35007">
    <property type="entry name" value="INTEGRAL MEMBRANE PROTEIN-RELATED"/>
    <property type="match status" value="1"/>
</dbReference>
<evidence type="ECO:0000256" key="4">
    <source>
        <dbReference type="ARBA" id="ARBA00022989"/>
    </source>
</evidence>
<evidence type="ECO:0000256" key="5">
    <source>
        <dbReference type="ARBA" id="ARBA00023136"/>
    </source>
</evidence>
<dbReference type="OrthoDB" id="9810662at2"/>
<evidence type="ECO:0000313" key="8">
    <source>
        <dbReference type="EMBL" id="TQV79041.1"/>
    </source>
</evidence>
<keyword evidence="5 6" id="KW-0472">Membrane</keyword>
<evidence type="ECO:0000256" key="3">
    <source>
        <dbReference type="ARBA" id="ARBA00022692"/>
    </source>
</evidence>
<dbReference type="RefSeq" id="WP_142897264.1">
    <property type="nucleotide sequence ID" value="NZ_ML660056.1"/>
</dbReference>
<feature type="transmembrane region" description="Helical" evidence="6">
    <location>
        <begin position="113"/>
        <end position="132"/>
    </location>
</feature>
<keyword evidence="4 6" id="KW-1133">Transmembrane helix</keyword>
<dbReference type="Proteomes" id="UP000315252">
    <property type="component" value="Unassembled WGS sequence"/>
</dbReference>
<dbReference type="EMBL" id="VHSH01000005">
    <property type="protein sequence ID" value="TQV79041.1"/>
    <property type="molecule type" value="Genomic_DNA"/>
</dbReference>
<name>A0A545TPE6_9PROT</name>
<dbReference type="InterPro" id="IPR018076">
    <property type="entry name" value="T2SS_GspF_dom"/>
</dbReference>
<gene>
    <name evidence="8" type="ORF">FKG95_15270</name>
</gene>
<accession>A0A545TPE6</accession>
<feature type="transmembrane region" description="Helical" evidence="6">
    <location>
        <begin position="289"/>
        <end position="315"/>
    </location>
</feature>
<organism evidence="8 9">
    <name type="scientific">Denitrobaculum tricleocarpae</name>
    <dbReference type="NCBI Taxonomy" id="2591009"/>
    <lineage>
        <taxon>Bacteria</taxon>
        <taxon>Pseudomonadati</taxon>
        <taxon>Pseudomonadota</taxon>
        <taxon>Alphaproteobacteria</taxon>
        <taxon>Rhodospirillales</taxon>
        <taxon>Rhodospirillaceae</taxon>
        <taxon>Denitrobaculum</taxon>
    </lineage>
</organism>
<dbReference type="PANTHER" id="PTHR35007:SF2">
    <property type="entry name" value="PILUS ASSEMBLE PROTEIN"/>
    <property type="match status" value="1"/>
</dbReference>
<keyword evidence="9" id="KW-1185">Reference proteome</keyword>